<dbReference type="InParanoid" id="A0A6P8I982"/>
<dbReference type="SUPFAM" id="SSF50242">
    <property type="entry name" value="TIMP-like"/>
    <property type="match status" value="1"/>
</dbReference>
<protein>
    <submittedName>
        <fullName evidence="15">Tissue inhibitor of metalloproteinase-like</fullName>
    </submittedName>
</protein>
<comment type="similarity">
    <text evidence="2">Belongs to the protease inhibitor I35 (TIMP) family.</text>
</comment>
<dbReference type="AlphaFoldDB" id="A0A6P8I982"/>
<evidence type="ECO:0000256" key="7">
    <source>
        <dbReference type="ARBA" id="ARBA00022833"/>
    </source>
</evidence>
<dbReference type="InterPro" id="IPR027465">
    <property type="entry name" value="TIMP_C"/>
</dbReference>
<feature type="disulfide bond" evidence="11">
    <location>
        <begin position="184"/>
        <end position="203"/>
    </location>
</feature>
<dbReference type="FunCoup" id="A0A6P8I982">
    <property type="interactions" value="559"/>
</dbReference>
<keyword evidence="5" id="KW-0646">Protease inhibitor</keyword>
<keyword evidence="6 10" id="KW-0479">Metal-binding</keyword>
<reference evidence="15" key="1">
    <citation type="submission" date="2025-08" db="UniProtKB">
        <authorList>
            <consortium name="RefSeq"/>
        </authorList>
    </citation>
    <scope>IDENTIFICATION</scope>
    <source>
        <tissue evidence="15">Tentacle</tissue>
    </source>
</reference>
<dbReference type="KEGG" id="aten:116297558"/>
<gene>
    <name evidence="15" type="primary">LOC116297558</name>
</gene>
<feature type="signal peptide" evidence="12">
    <location>
        <begin position="1"/>
        <end position="19"/>
    </location>
</feature>
<feature type="chain" id="PRO_5028410275" evidence="12">
    <location>
        <begin position="20"/>
        <end position="228"/>
    </location>
</feature>
<evidence type="ECO:0000313" key="14">
    <source>
        <dbReference type="Proteomes" id="UP000515163"/>
    </source>
</evidence>
<dbReference type="GeneID" id="116297558"/>
<dbReference type="PROSITE" id="PS50189">
    <property type="entry name" value="NTR"/>
    <property type="match status" value="1"/>
</dbReference>
<evidence type="ECO:0000256" key="3">
    <source>
        <dbReference type="ARBA" id="ARBA00022525"/>
    </source>
</evidence>
<evidence type="ECO:0000256" key="12">
    <source>
        <dbReference type="SAM" id="SignalP"/>
    </source>
</evidence>
<dbReference type="CDD" id="cd03577">
    <property type="entry name" value="NTR_TIMP_like"/>
    <property type="match status" value="1"/>
</dbReference>
<evidence type="ECO:0000256" key="11">
    <source>
        <dbReference type="PIRSR" id="PIRSR601820-3"/>
    </source>
</evidence>
<feature type="disulfide bond" evidence="11">
    <location>
        <begin position="20"/>
        <end position="113"/>
    </location>
</feature>
<feature type="domain" description="NTR" evidence="13">
    <location>
        <begin position="20"/>
        <end position="164"/>
    </location>
</feature>
<dbReference type="Gene3D" id="2.40.50.120">
    <property type="match status" value="1"/>
</dbReference>
<evidence type="ECO:0000256" key="10">
    <source>
        <dbReference type="PIRSR" id="PIRSR601820-1"/>
    </source>
</evidence>
<sequence>MALWETVVVLLCVITMTSACSCMPAHPQEHFCQAQFVIRGKVISGPVQVLPDNYFVSSNVLGRFLAERVYTFRITKTYKGAAAIKKTDSLKVYGSRGRSVITKIYTPSKLNSCRVDLDVGKVYVIAGYIGRKKLSISGCSLRMEWEKITKKQRSGFARKYGRSCECVHQKCYKDCGKESQEMACNFEISRNPANECRDRYGYCQLSSDGRSCSWTTNALYRKCMKKIP</sequence>
<evidence type="ECO:0000256" key="2">
    <source>
        <dbReference type="ARBA" id="ARBA00011027"/>
    </source>
</evidence>
<dbReference type="RefSeq" id="XP_031561667.1">
    <property type="nucleotide sequence ID" value="XM_031705807.1"/>
</dbReference>
<feature type="disulfide bond" evidence="11">
    <location>
        <begin position="171"/>
        <end position="175"/>
    </location>
</feature>
<evidence type="ECO:0000259" key="13">
    <source>
        <dbReference type="PROSITE" id="PS50189"/>
    </source>
</evidence>
<dbReference type="Proteomes" id="UP000515163">
    <property type="component" value="Unplaced"/>
</dbReference>
<dbReference type="OrthoDB" id="6041373at2759"/>
<keyword evidence="12" id="KW-0732">Signal</keyword>
<feature type="disulfide bond" evidence="11">
    <location>
        <begin position="32"/>
        <end position="164"/>
    </location>
</feature>
<dbReference type="PANTHER" id="PTHR11844:SF33">
    <property type="entry name" value="TISSUE INHIBITOR OF METALLOPROTEINASE"/>
    <property type="match status" value="1"/>
</dbReference>
<feature type="disulfide bond" evidence="11">
    <location>
        <begin position="22"/>
        <end position="139"/>
    </location>
</feature>
<keyword evidence="14" id="KW-1185">Reference proteome</keyword>
<evidence type="ECO:0000313" key="15">
    <source>
        <dbReference type="RefSeq" id="XP_031561667.1"/>
    </source>
</evidence>
<dbReference type="PANTHER" id="PTHR11844">
    <property type="entry name" value="METALLOPROTEASE INHIBITOR"/>
    <property type="match status" value="1"/>
</dbReference>
<feature type="disulfide bond" evidence="11">
    <location>
        <begin position="166"/>
        <end position="212"/>
    </location>
</feature>
<dbReference type="GO" id="GO:0002020">
    <property type="term" value="F:protease binding"/>
    <property type="evidence" value="ECO:0007669"/>
    <property type="project" value="TreeGrafter"/>
</dbReference>
<dbReference type="GO" id="GO:0051045">
    <property type="term" value="P:negative regulation of membrane protein ectodomain proteolysis"/>
    <property type="evidence" value="ECO:0007669"/>
    <property type="project" value="TreeGrafter"/>
</dbReference>
<dbReference type="InterPro" id="IPR001820">
    <property type="entry name" value="TIMP"/>
</dbReference>
<evidence type="ECO:0000256" key="1">
    <source>
        <dbReference type="ARBA" id="ARBA00004613"/>
    </source>
</evidence>
<dbReference type="GO" id="GO:0005615">
    <property type="term" value="C:extracellular space"/>
    <property type="evidence" value="ECO:0007669"/>
    <property type="project" value="TreeGrafter"/>
</dbReference>
<evidence type="ECO:0000256" key="6">
    <source>
        <dbReference type="ARBA" id="ARBA00022723"/>
    </source>
</evidence>
<keyword evidence="4" id="KW-0483">Metalloprotease inhibitor</keyword>
<organism evidence="14 15">
    <name type="scientific">Actinia tenebrosa</name>
    <name type="common">Australian red waratah sea anemone</name>
    <dbReference type="NCBI Taxonomy" id="6105"/>
    <lineage>
        <taxon>Eukaryota</taxon>
        <taxon>Metazoa</taxon>
        <taxon>Cnidaria</taxon>
        <taxon>Anthozoa</taxon>
        <taxon>Hexacorallia</taxon>
        <taxon>Actiniaria</taxon>
        <taxon>Actiniidae</taxon>
        <taxon>Actinia</taxon>
    </lineage>
</organism>
<dbReference type="GO" id="GO:0046872">
    <property type="term" value="F:metal ion binding"/>
    <property type="evidence" value="ECO:0007669"/>
    <property type="project" value="UniProtKB-KW"/>
</dbReference>
<keyword evidence="9" id="KW-0481">Metalloenzyme inhibitor</keyword>
<evidence type="ECO:0000256" key="9">
    <source>
        <dbReference type="ARBA" id="ARBA00023215"/>
    </source>
</evidence>
<evidence type="ECO:0000256" key="4">
    <source>
        <dbReference type="ARBA" id="ARBA00022608"/>
    </source>
</evidence>
<feature type="binding site" evidence="10">
    <location>
        <position position="20"/>
    </location>
    <ligand>
        <name>Zn(2+)</name>
        <dbReference type="ChEBI" id="CHEBI:29105"/>
        <note>ligand shared with metalloproteinase partner</note>
    </ligand>
</feature>
<comment type="subcellular location">
    <subcellularLocation>
        <location evidence="1">Secreted</location>
    </subcellularLocation>
</comment>
<dbReference type="InterPro" id="IPR001134">
    <property type="entry name" value="Netrin_domain"/>
</dbReference>
<dbReference type="Gene3D" id="3.90.370.10">
    <property type="entry name" value="Tissue inhibitor of metalloproteinase-1. Chain B, domain 1"/>
    <property type="match status" value="1"/>
</dbReference>
<dbReference type="PROSITE" id="PS00288">
    <property type="entry name" value="TIMP"/>
    <property type="match status" value="1"/>
</dbReference>
<evidence type="ECO:0000256" key="5">
    <source>
        <dbReference type="ARBA" id="ARBA00022690"/>
    </source>
</evidence>
<proteinExistence type="inferred from homology"/>
<dbReference type="GO" id="GO:0031012">
    <property type="term" value="C:extracellular matrix"/>
    <property type="evidence" value="ECO:0007669"/>
    <property type="project" value="TreeGrafter"/>
</dbReference>
<dbReference type="GO" id="GO:0008191">
    <property type="term" value="F:metalloendopeptidase inhibitor activity"/>
    <property type="evidence" value="ECO:0007669"/>
    <property type="project" value="InterPro"/>
</dbReference>
<keyword evidence="8 11" id="KW-1015">Disulfide bond</keyword>
<dbReference type="InterPro" id="IPR030490">
    <property type="entry name" value="TIMP_CS"/>
</dbReference>
<keyword evidence="7 10" id="KW-0862">Zinc</keyword>
<dbReference type="InterPro" id="IPR008993">
    <property type="entry name" value="TIMP-like_OB-fold"/>
</dbReference>
<evidence type="ECO:0000256" key="8">
    <source>
        <dbReference type="ARBA" id="ARBA00023157"/>
    </source>
</evidence>
<name>A0A6P8I982_ACTTE</name>
<dbReference type="Pfam" id="PF00965">
    <property type="entry name" value="TIMP"/>
    <property type="match status" value="1"/>
</dbReference>
<dbReference type="SMART" id="SM00206">
    <property type="entry name" value="NTR"/>
    <property type="match status" value="1"/>
</dbReference>
<keyword evidence="3" id="KW-0964">Secreted</keyword>
<accession>A0A6P8I982</accession>